<gene>
    <name evidence="2" type="ORF">BCR41DRAFT_145062</name>
</gene>
<feature type="region of interest" description="Disordered" evidence="1">
    <location>
        <begin position="18"/>
        <end position="64"/>
    </location>
</feature>
<comment type="caution">
    <text evidence="2">The sequence shown here is derived from an EMBL/GenBank/DDBJ whole genome shotgun (WGS) entry which is preliminary data.</text>
</comment>
<feature type="compositionally biased region" description="Low complexity" evidence="1">
    <location>
        <begin position="18"/>
        <end position="51"/>
    </location>
</feature>
<sequence>MATAIPNIPIAQHMAASSSPIGLSSQLSPLPLQSSQLSPIDSSLSNLQSSQPRRRGRPSKNVTTAFSPSVLHSMSLSASSPQSQQSVAQVPSSQWDWVRIERLSQATPVRPSKSACEKENSAPNSAEAGKLNQKSAKPIRNKRGQVAKGSSKGNTYNSITLYDKIKFINEVIKAKDIDPKTPVLLLLDDLASTFSLPVGFGIKEILY</sequence>
<dbReference type="GeneID" id="33561405"/>
<dbReference type="EMBL" id="MCFF01000037">
    <property type="protein sequence ID" value="ORZ08487.1"/>
    <property type="molecule type" value="Genomic_DNA"/>
</dbReference>
<name>A0A1Y2GE91_9FUNG</name>
<dbReference type="RefSeq" id="XP_021878415.1">
    <property type="nucleotide sequence ID" value="XM_022019560.1"/>
</dbReference>
<dbReference type="Proteomes" id="UP000193648">
    <property type="component" value="Unassembled WGS sequence"/>
</dbReference>
<accession>A0A1Y2GE91</accession>
<keyword evidence="3" id="KW-1185">Reference proteome</keyword>
<dbReference type="AlphaFoldDB" id="A0A1Y2GE91"/>
<protein>
    <submittedName>
        <fullName evidence="2">Uncharacterized protein</fullName>
    </submittedName>
</protein>
<evidence type="ECO:0000313" key="2">
    <source>
        <dbReference type="EMBL" id="ORZ08487.1"/>
    </source>
</evidence>
<feature type="region of interest" description="Disordered" evidence="1">
    <location>
        <begin position="108"/>
        <end position="151"/>
    </location>
</feature>
<organism evidence="2 3">
    <name type="scientific">Lobosporangium transversale</name>
    <dbReference type="NCBI Taxonomy" id="64571"/>
    <lineage>
        <taxon>Eukaryota</taxon>
        <taxon>Fungi</taxon>
        <taxon>Fungi incertae sedis</taxon>
        <taxon>Mucoromycota</taxon>
        <taxon>Mortierellomycotina</taxon>
        <taxon>Mortierellomycetes</taxon>
        <taxon>Mortierellales</taxon>
        <taxon>Mortierellaceae</taxon>
        <taxon>Lobosporangium</taxon>
    </lineage>
</organism>
<proteinExistence type="predicted"/>
<evidence type="ECO:0000313" key="3">
    <source>
        <dbReference type="Proteomes" id="UP000193648"/>
    </source>
</evidence>
<evidence type="ECO:0000256" key="1">
    <source>
        <dbReference type="SAM" id="MobiDB-lite"/>
    </source>
</evidence>
<dbReference type="InParanoid" id="A0A1Y2GE91"/>
<reference evidence="2 3" key="1">
    <citation type="submission" date="2016-07" db="EMBL/GenBank/DDBJ databases">
        <title>Pervasive Adenine N6-methylation of Active Genes in Fungi.</title>
        <authorList>
            <consortium name="DOE Joint Genome Institute"/>
            <person name="Mondo S.J."/>
            <person name="Dannebaum R.O."/>
            <person name="Kuo R.C."/>
            <person name="Labutti K."/>
            <person name="Haridas S."/>
            <person name="Kuo A."/>
            <person name="Salamov A."/>
            <person name="Ahrendt S.R."/>
            <person name="Lipzen A."/>
            <person name="Sullivan W."/>
            <person name="Andreopoulos W.B."/>
            <person name="Clum A."/>
            <person name="Lindquist E."/>
            <person name="Daum C."/>
            <person name="Ramamoorthy G.K."/>
            <person name="Gryganskyi A."/>
            <person name="Culley D."/>
            <person name="Magnuson J.K."/>
            <person name="James T.Y."/>
            <person name="O'Malley M.A."/>
            <person name="Stajich J.E."/>
            <person name="Spatafora J.W."/>
            <person name="Visel A."/>
            <person name="Grigoriev I.V."/>
        </authorList>
    </citation>
    <scope>NUCLEOTIDE SEQUENCE [LARGE SCALE GENOMIC DNA]</scope>
    <source>
        <strain evidence="2 3">NRRL 3116</strain>
    </source>
</reference>